<protein>
    <submittedName>
        <fullName evidence="1">Uncharacterized protein</fullName>
    </submittedName>
</protein>
<gene>
    <name evidence="1" type="ORF">AC578_4526</name>
</gene>
<dbReference type="OrthoDB" id="5288828at2759"/>
<dbReference type="AlphaFoldDB" id="A0A139HG81"/>
<dbReference type="EMBL" id="LFZN01000054">
    <property type="protein sequence ID" value="KXT01485.1"/>
    <property type="molecule type" value="Genomic_DNA"/>
</dbReference>
<name>A0A139HG81_9PEZI</name>
<evidence type="ECO:0000313" key="1">
    <source>
        <dbReference type="EMBL" id="KXT01485.1"/>
    </source>
</evidence>
<keyword evidence="2" id="KW-1185">Reference proteome</keyword>
<evidence type="ECO:0000313" key="2">
    <source>
        <dbReference type="Proteomes" id="UP000070133"/>
    </source>
</evidence>
<proteinExistence type="predicted"/>
<comment type="caution">
    <text evidence="1">The sequence shown here is derived from an EMBL/GenBank/DDBJ whole genome shotgun (WGS) entry which is preliminary data.</text>
</comment>
<sequence length="92" mass="9730">MYRLMTQRNCSKVANRTRLAVQQTAQTRSAVAQGHQVESVQTLLFTKRASTGSGGLGDAGVKSIAIGFGSLSRRGNDGEDDLGTKLTCLSKA</sequence>
<organism evidence="1 2">
    <name type="scientific">Pseudocercospora eumusae</name>
    <dbReference type="NCBI Taxonomy" id="321146"/>
    <lineage>
        <taxon>Eukaryota</taxon>
        <taxon>Fungi</taxon>
        <taxon>Dikarya</taxon>
        <taxon>Ascomycota</taxon>
        <taxon>Pezizomycotina</taxon>
        <taxon>Dothideomycetes</taxon>
        <taxon>Dothideomycetidae</taxon>
        <taxon>Mycosphaerellales</taxon>
        <taxon>Mycosphaerellaceae</taxon>
        <taxon>Pseudocercospora</taxon>
    </lineage>
</organism>
<dbReference type="Proteomes" id="UP000070133">
    <property type="component" value="Unassembled WGS sequence"/>
</dbReference>
<reference evidence="1 2" key="1">
    <citation type="submission" date="2015-07" db="EMBL/GenBank/DDBJ databases">
        <title>Comparative genomics of the Sigatoka disease complex on banana suggests a link between parallel evolutionary changes in Pseudocercospora fijiensis and Pseudocercospora eumusae and increased virulence on the banana host.</title>
        <authorList>
            <person name="Chang T.-C."/>
            <person name="Salvucci A."/>
            <person name="Crous P.W."/>
            <person name="Stergiopoulos I."/>
        </authorList>
    </citation>
    <scope>NUCLEOTIDE SEQUENCE [LARGE SCALE GENOMIC DNA]</scope>
    <source>
        <strain evidence="1 2">CBS 114824</strain>
    </source>
</reference>
<accession>A0A139HG81</accession>